<feature type="non-terminal residue" evidence="1">
    <location>
        <position position="70"/>
    </location>
</feature>
<protein>
    <submittedName>
        <fullName evidence="1">Uncharacterized protein</fullName>
    </submittedName>
</protein>
<accession>A0A382KPT1</accession>
<proteinExistence type="predicted"/>
<gene>
    <name evidence="1" type="ORF">METZ01_LOCUS277535</name>
</gene>
<sequence>MVIGSTADTSMHIARSRIRQRELLHSSKLVSSGNKFEGTNGQVSDLGGHRFSSGIQARLKTEEAAKGNIQ</sequence>
<organism evidence="1">
    <name type="scientific">marine metagenome</name>
    <dbReference type="NCBI Taxonomy" id="408172"/>
    <lineage>
        <taxon>unclassified sequences</taxon>
        <taxon>metagenomes</taxon>
        <taxon>ecological metagenomes</taxon>
    </lineage>
</organism>
<name>A0A382KPT1_9ZZZZ</name>
<reference evidence="1" key="1">
    <citation type="submission" date="2018-05" db="EMBL/GenBank/DDBJ databases">
        <authorList>
            <person name="Lanie J.A."/>
            <person name="Ng W.-L."/>
            <person name="Kazmierczak K.M."/>
            <person name="Andrzejewski T.M."/>
            <person name="Davidsen T.M."/>
            <person name="Wayne K.J."/>
            <person name="Tettelin H."/>
            <person name="Glass J.I."/>
            <person name="Rusch D."/>
            <person name="Podicherti R."/>
            <person name="Tsui H.-C.T."/>
            <person name="Winkler M.E."/>
        </authorList>
    </citation>
    <scope>NUCLEOTIDE SEQUENCE</scope>
</reference>
<dbReference type="AlphaFoldDB" id="A0A382KPT1"/>
<evidence type="ECO:0000313" key="1">
    <source>
        <dbReference type="EMBL" id="SVC24681.1"/>
    </source>
</evidence>
<dbReference type="EMBL" id="UINC01081125">
    <property type="protein sequence ID" value="SVC24681.1"/>
    <property type="molecule type" value="Genomic_DNA"/>
</dbReference>